<dbReference type="PROSITE" id="PS51387">
    <property type="entry name" value="FAD_PCMH"/>
    <property type="match status" value="1"/>
</dbReference>
<dbReference type="RefSeq" id="WP_285489560.1">
    <property type="nucleotide sequence ID" value="NZ_BSTI01000022.1"/>
</dbReference>
<dbReference type="SUPFAM" id="SSF56176">
    <property type="entry name" value="FAD-binding/transporter-associated domain-like"/>
    <property type="match status" value="1"/>
</dbReference>
<evidence type="ECO:0000259" key="4">
    <source>
        <dbReference type="PROSITE" id="PS51387"/>
    </source>
</evidence>
<dbReference type="InterPro" id="IPR005107">
    <property type="entry name" value="CO_DH_flav_C"/>
</dbReference>
<dbReference type="PANTHER" id="PTHR42659:SF2">
    <property type="entry name" value="XANTHINE DEHYDROGENASE SUBUNIT C-RELATED"/>
    <property type="match status" value="1"/>
</dbReference>
<comment type="caution">
    <text evidence="5">The sequence shown here is derived from an EMBL/GenBank/DDBJ whole genome shotgun (WGS) entry which is preliminary data.</text>
</comment>
<keyword evidence="6" id="KW-1185">Reference proteome</keyword>
<keyword evidence="1" id="KW-0285">Flavoprotein</keyword>
<gene>
    <name evidence="5" type="ORF">Atai01_69690</name>
</gene>
<name>A0A9W6R8R2_9PSEU</name>
<keyword evidence="2" id="KW-0274">FAD</keyword>
<evidence type="ECO:0000313" key="6">
    <source>
        <dbReference type="Proteomes" id="UP001165136"/>
    </source>
</evidence>
<dbReference type="Gene3D" id="3.30.465.10">
    <property type="match status" value="1"/>
</dbReference>
<dbReference type="Pfam" id="PF03450">
    <property type="entry name" value="CO_deh_flav_C"/>
    <property type="match status" value="1"/>
</dbReference>
<sequence>MYPAEFRYLRPGGLDEVHAALEKYAGDVKLLAGGQSLLPLMKLRLAKPGVLVDLAGAGELRGQWRSADGVRLGAMTTYRELRHSPAALAWLPGVDETLDVIADPQVRARGTIGGALAHGDPTADLPAMLLALNAHVRLRGPGGERDVALDRFLTGLYTTDLAEDEVLTSVNVPAPPAGSGAAYDKHEQPASHLALCGVAAVLTVANGHVTQARVAMTGVSSAPRRLTTLEETLIGVPTSGSALEEATEAVTEGVRPLDDLHAPAAYRLQLLRVATRRALRVAATRAGQRWVA</sequence>
<keyword evidence="3" id="KW-0560">Oxidoreductase</keyword>
<evidence type="ECO:0000256" key="1">
    <source>
        <dbReference type="ARBA" id="ARBA00022630"/>
    </source>
</evidence>
<dbReference type="SMART" id="SM01092">
    <property type="entry name" value="CO_deh_flav_C"/>
    <property type="match status" value="1"/>
</dbReference>
<dbReference type="Proteomes" id="UP001165136">
    <property type="component" value="Unassembled WGS sequence"/>
</dbReference>
<evidence type="ECO:0000256" key="2">
    <source>
        <dbReference type="ARBA" id="ARBA00022827"/>
    </source>
</evidence>
<dbReference type="AlphaFoldDB" id="A0A9W6R8R2"/>
<organism evidence="5 6">
    <name type="scientific">Amycolatopsis taiwanensis</name>
    <dbReference type="NCBI Taxonomy" id="342230"/>
    <lineage>
        <taxon>Bacteria</taxon>
        <taxon>Bacillati</taxon>
        <taxon>Actinomycetota</taxon>
        <taxon>Actinomycetes</taxon>
        <taxon>Pseudonocardiales</taxon>
        <taxon>Pseudonocardiaceae</taxon>
        <taxon>Amycolatopsis</taxon>
    </lineage>
</organism>
<evidence type="ECO:0000256" key="3">
    <source>
        <dbReference type="ARBA" id="ARBA00023002"/>
    </source>
</evidence>
<dbReference type="Gene3D" id="3.30.43.10">
    <property type="entry name" value="Uridine Diphospho-n-acetylenolpyruvylglucosamine Reductase, domain 2"/>
    <property type="match status" value="1"/>
</dbReference>
<dbReference type="InterPro" id="IPR002346">
    <property type="entry name" value="Mopterin_DH_FAD-bd"/>
</dbReference>
<dbReference type="InterPro" id="IPR036318">
    <property type="entry name" value="FAD-bd_PCMH-like_sf"/>
</dbReference>
<dbReference type="EMBL" id="BSTI01000022">
    <property type="protein sequence ID" value="GLY70350.1"/>
    <property type="molecule type" value="Genomic_DNA"/>
</dbReference>
<dbReference type="InterPro" id="IPR016166">
    <property type="entry name" value="FAD-bd_PCMH"/>
</dbReference>
<dbReference type="Gene3D" id="3.30.390.50">
    <property type="entry name" value="CO dehydrogenase flavoprotein, C-terminal domain"/>
    <property type="match status" value="1"/>
</dbReference>
<dbReference type="InterPro" id="IPR016167">
    <property type="entry name" value="FAD-bd_PCMH_sub1"/>
</dbReference>
<proteinExistence type="predicted"/>
<dbReference type="SUPFAM" id="SSF55447">
    <property type="entry name" value="CO dehydrogenase flavoprotein C-terminal domain-like"/>
    <property type="match status" value="1"/>
</dbReference>
<dbReference type="PANTHER" id="PTHR42659">
    <property type="entry name" value="XANTHINE DEHYDROGENASE SUBUNIT C-RELATED"/>
    <property type="match status" value="1"/>
</dbReference>
<dbReference type="InterPro" id="IPR036683">
    <property type="entry name" value="CO_DH_flav_C_dom_sf"/>
</dbReference>
<accession>A0A9W6R8R2</accession>
<dbReference type="InterPro" id="IPR051312">
    <property type="entry name" value="Diverse_Substr_Oxidored"/>
</dbReference>
<reference evidence="5" key="1">
    <citation type="submission" date="2023-03" db="EMBL/GenBank/DDBJ databases">
        <title>Amycolatopsis taiwanensis NBRC 103393.</title>
        <authorList>
            <person name="Ichikawa N."/>
            <person name="Sato H."/>
            <person name="Tonouchi N."/>
        </authorList>
    </citation>
    <scope>NUCLEOTIDE SEQUENCE</scope>
    <source>
        <strain evidence="5">NBRC 103393</strain>
    </source>
</reference>
<dbReference type="InterPro" id="IPR016169">
    <property type="entry name" value="FAD-bd_PCMH_sub2"/>
</dbReference>
<feature type="domain" description="FAD-binding PCMH-type" evidence="4">
    <location>
        <begin position="1"/>
        <end position="177"/>
    </location>
</feature>
<protein>
    <submittedName>
        <fullName evidence="5">Carbon monoxide dehydrogenase</fullName>
    </submittedName>
</protein>
<dbReference type="GO" id="GO:0016491">
    <property type="term" value="F:oxidoreductase activity"/>
    <property type="evidence" value="ECO:0007669"/>
    <property type="project" value="UniProtKB-KW"/>
</dbReference>
<dbReference type="GO" id="GO:0071949">
    <property type="term" value="F:FAD binding"/>
    <property type="evidence" value="ECO:0007669"/>
    <property type="project" value="InterPro"/>
</dbReference>
<evidence type="ECO:0000313" key="5">
    <source>
        <dbReference type="EMBL" id="GLY70350.1"/>
    </source>
</evidence>
<dbReference type="Pfam" id="PF00941">
    <property type="entry name" value="FAD_binding_5"/>
    <property type="match status" value="1"/>
</dbReference>